<dbReference type="EMBL" id="NBCO01000033">
    <property type="protein sequence ID" value="ORC85685.1"/>
    <property type="molecule type" value="Genomic_DNA"/>
</dbReference>
<proteinExistence type="predicted"/>
<dbReference type="OrthoDB" id="268736at2759"/>
<accession>A0A1X0NLU6</accession>
<name>A0A1X0NLU6_9TRYP</name>
<evidence type="ECO:0000313" key="1">
    <source>
        <dbReference type="EMBL" id="ORC85685.1"/>
    </source>
</evidence>
<comment type="caution">
    <text evidence="1">The sequence shown here is derived from an EMBL/GenBank/DDBJ whole genome shotgun (WGS) entry which is preliminary data.</text>
</comment>
<evidence type="ECO:0000313" key="2">
    <source>
        <dbReference type="Proteomes" id="UP000192257"/>
    </source>
</evidence>
<dbReference type="RefSeq" id="XP_028879751.1">
    <property type="nucleotide sequence ID" value="XM_029028898.1"/>
</dbReference>
<protein>
    <submittedName>
        <fullName evidence="1">Uncharacterized protein</fullName>
    </submittedName>
</protein>
<gene>
    <name evidence="1" type="ORF">TM35_000331420</name>
</gene>
<dbReference type="AlphaFoldDB" id="A0A1X0NLU6"/>
<dbReference type="GeneID" id="39988678"/>
<organism evidence="1 2">
    <name type="scientific">Trypanosoma theileri</name>
    <dbReference type="NCBI Taxonomy" id="67003"/>
    <lineage>
        <taxon>Eukaryota</taxon>
        <taxon>Discoba</taxon>
        <taxon>Euglenozoa</taxon>
        <taxon>Kinetoplastea</taxon>
        <taxon>Metakinetoplastina</taxon>
        <taxon>Trypanosomatida</taxon>
        <taxon>Trypanosomatidae</taxon>
        <taxon>Trypanosoma</taxon>
    </lineage>
</organism>
<dbReference type="VEuPathDB" id="TriTrypDB:TM35_000331420"/>
<keyword evidence="2" id="KW-1185">Reference proteome</keyword>
<sequence length="168" mass="19452">MIKTSQSSLAMMRRSCVSRSNLRSTALVAPVSSDVIKRAGTDLPGIPHQFRVCRSYRQWLKLAVLCPPSALCELNEHAQMNERFVIIIRQKFREGAELRDPEQIAVAVQSCERSLAMFRFLAADGAKRRFPEAKPRLNLHKMGFLEMAKINYTQMAKEYWNTYVMRRW</sequence>
<dbReference type="Proteomes" id="UP000192257">
    <property type="component" value="Unassembled WGS sequence"/>
</dbReference>
<reference evidence="1 2" key="1">
    <citation type="submission" date="2017-03" db="EMBL/GenBank/DDBJ databases">
        <title>An alternative strategy for trypanosome survival in the mammalian bloodstream revealed through genome and transcriptome analysis of the ubiquitous bovine parasite Trypanosoma (Megatrypanum) theileri.</title>
        <authorList>
            <person name="Kelly S."/>
            <person name="Ivens A."/>
            <person name="Mott A."/>
            <person name="O'Neill E."/>
            <person name="Emms D."/>
            <person name="Macleod O."/>
            <person name="Voorheis P."/>
            <person name="Matthews J."/>
            <person name="Matthews K."/>
            <person name="Carrington M."/>
        </authorList>
    </citation>
    <scope>NUCLEOTIDE SEQUENCE [LARGE SCALE GENOMIC DNA]</scope>
    <source>
        <strain evidence="1">Edinburgh</strain>
    </source>
</reference>